<sequence length="104" mass="11636">MVLRAEIGRMQLDCGRTSEAEIQFEKLLGPLHVKSAIAELSRSEKGDDGENVKYSELFYGRHFNGSIVEMLLMDKLGRKVLLSGSFLGMFAENQLGKSTMEVDH</sequence>
<gene>
    <name evidence="1" type="ORF">E2562_031919</name>
</gene>
<proteinExistence type="predicted"/>
<dbReference type="EMBL" id="SPHZ02000006">
    <property type="protein sequence ID" value="KAF0914816.1"/>
    <property type="molecule type" value="Genomic_DNA"/>
</dbReference>
<dbReference type="AlphaFoldDB" id="A0A6G1DQW5"/>
<dbReference type="Proteomes" id="UP000479710">
    <property type="component" value="Unassembled WGS sequence"/>
</dbReference>
<accession>A0A6G1DQW5</accession>
<protein>
    <submittedName>
        <fullName evidence="1">Uncharacterized protein</fullName>
    </submittedName>
</protein>
<comment type="caution">
    <text evidence="1">The sequence shown here is derived from an EMBL/GenBank/DDBJ whole genome shotgun (WGS) entry which is preliminary data.</text>
</comment>
<reference evidence="1 2" key="1">
    <citation type="submission" date="2019-11" db="EMBL/GenBank/DDBJ databases">
        <title>Whole genome sequence of Oryza granulata.</title>
        <authorList>
            <person name="Li W."/>
        </authorList>
    </citation>
    <scope>NUCLEOTIDE SEQUENCE [LARGE SCALE GENOMIC DNA]</scope>
    <source>
        <strain evidence="2">cv. Menghai</strain>
        <tissue evidence="1">Leaf</tissue>
    </source>
</reference>
<dbReference type="OrthoDB" id="1927667at2759"/>
<evidence type="ECO:0000313" key="2">
    <source>
        <dbReference type="Proteomes" id="UP000479710"/>
    </source>
</evidence>
<organism evidence="1 2">
    <name type="scientific">Oryza meyeriana var. granulata</name>
    <dbReference type="NCBI Taxonomy" id="110450"/>
    <lineage>
        <taxon>Eukaryota</taxon>
        <taxon>Viridiplantae</taxon>
        <taxon>Streptophyta</taxon>
        <taxon>Embryophyta</taxon>
        <taxon>Tracheophyta</taxon>
        <taxon>Spermatophyta</taxon>
        <taxon>Magnoliopsida</taxon>
        <taxon>Liliopsida</taxon>
        <taxon>Poales</taxon>
        <taxon>Poaceae</taxon>
        <taxon>BOP clade</taxon>
        <taxon>Oryzoideae</taxon>
        <taxon>Oryzeae</taxon>
        <taxon>Oryzinae</taxon>
        <taxon>Oryza</taxon>
        <taxon>Oryza meyeriana</taxon>
    </lineage>
</organism>
<name>A0A6G1DQW5_9ORYZ</name>
<evidence type="ECO:0000313" key="1">
    <source>
        <dbReference type="EMBL" id="KAF0914816.1"/>
    </source>
</evidence>
<keyword evidence="2" id="KW-1185">Reference proteome</keyword>